<accession>A0ABN3YEI0</accession>
<dbReference type="InterPro" id="IPR050564">
    <property type="entry name" value="F420-G6PD/mer"/>
</dbReference>
<comment type="caution">
    <text evidence="3">The sequence shown here is derived from an EMBL/GenBank/DDBJ whole genome shotgun (WGS) entry which is preliminary data.</text>
</comment>
<sequence>MEITLMHAVDGRKTLHLDDYIAALARFESEGFARIWATQMPNDPDTLTVLAVAGREVPRIEFATGVLPIQPQHPMNLAQRALTVNAITGGRLTLGIGLTHQVVTEGMWGIPYDRPLRRMGEYLDGLLPLLSGQPADASGELITTRGAMSLTEEPGPPVYLAALGPQLLALAGRRTAGTVTWMTGPQTLRDHIVPGLRAAAETAGRRASDVRTVAFLPIAVTDDAEAAKTTAARQFAMYNSLPSYRAMLDREGYDTPVDAAIIGDAASVRTRVGALADAGVDEFVGIVFDRDEQVRDRTRALLRELDGQ</sequence>
<evidence type="ECO:0000313" key="3">
    <source>
        <dbReference type="EMBL" id="GAA3026055.1"/>
    </source>
</evidence>
<evidence type="ECO:0000313" key="4">
    <source>
        <dbReference type="Proteomes" id="UP001501035"/>
    </source>
</evidence>
<dbReference type="InterPro" id="IPR011251">
    <property type="entry name" value="Luciferase-like_dom"/>
</dbReference>
<dbReference type="RefSeq" id="WP_290705926.1">
    <property type="nucleotide sequence ID" value="NZ_BAAAVS010000006.1"/>
</dbReference>
<dbReference type="Proteomes" id="UP001501035">
    <property type="component" value="Unassembled WGS sequence"/>
</dbReference>
<evidence type="ECO:0000256" key="1">
    <source>
        <dbReference type="ARBA" id="ARBA00023002"/>
    </source>
</evidence>
<keyword evidence="1" id="KW-0560">Oxidoreductase</keyword>
<name>A0ABN3YEI0_9ACTN</name>
<dbReference type="Pfam" id="PF00296">
    <property type="entry name" value="Bac_luciferase"/>
    <property type="match status" value="1"/>
</dbReference>
<dbReference type="PANTHER" id="PTHR43244">
    <property type="match status" value="1"/>
</dbReference>
<dbReference type="PANTHER" id="PTHR43244:SF1">
    <property type="entry name" value="5,10-METHYLENETETRAHYDROMETHANOPTERIN REDUCTASE"/>
    <property type="match status" value="1"/>
</dbReference>
<organism evidence="3 4">
    <name type="scientific">Gordonia defluvii</name>
    <dbReference type="NCBI Taxonomy" id="283718"/>
    <lineage>
        <taxon>Bacteria</taxon>
        <taxon>Bacillati</taxon>
        <taxon>Actinomycetota</taxon>
        <taxon>Actinomycetes</taxon>
        <taxon>Mycobacteriales</taxon>
        <taxon>Gordoniaceae</taxon>
        <taxon>Gordonia</taxon>
    </lineage>
</organism>
<dbReference type="InterPro" id="IPR036661">
    <property type="entry name" value="Luciferase-like_sf"/>
</dbReference>
<dbReference type="SUPFAM" id="SSF51679">
    <property type="entry name" value="Bacterial luciferase-like"/>
    <property type="match status" value="1"/>
</dbReference>
<evidence type="ECO:0000259" key="2">
    <source>
        <dbReference type="Pfam" id="PF00296"/>
    </source>
</evidence>
<dbReference type="EMBL" id="BAAAVS010000006">
    <property type="protein sequence ID" value="GAA3026055.1"/>
    <property type="molecule type" value="Genomic_DNA"/>
</dbReference>
<proteinExistence type="predicted"/>
<dbReference type="CDD" id="cd01097">
    <property type="entry name" value="Tetrahydromethanopterin_reductase"/>
    <property type="match status" value="1"/>
</dbReference>
<protein>
    <submittedName>
        <fullName evidence="3">TIGR03564 family F420-dependent LLM class oxidoreductase</fullName>
    </submittedName>
</protein>
<reference evidence="3 4" key="1">
    <citation type="journal article" date="2019" name="Int. J. Syst. Evol. Microbiol.">
        <title>The Global Catalogue of Microorganisms (GCM) 10K type strain sequencing project: providing services to taxonomists for standard genome sequencing and annotation.</title>
        <authorList>
            <consortium name="The Broad Institute Genomics Platform"/>
            <consortium name="The Broad Institute Genome Sequencing Center for Infectious Disease"/>
            <person name="Wu L."/>
            <person name="Ma J."/>
        </authorList>
    </citation>
    <scope>NUCLEOTIDE SEQUENCE [LARGE SCALE GENOMIC DNA]</scope>
    <source>
        <strain evidence="3 4">JCM 14234</strain>
    </source>
</reference>
<keyword evidence="4" id="KW-1185">Reference proteome</keyword>
<dbReference type="Gene3D" id="3.20.20.30">
    <property type="entry name" value="Luciferase-like domain"/>
    <property type="match status" value="1"/>
</dbReference>
<gene>
    <name evidence="3" type="ORF">GCM10010528_04800</name>
</gene>
<dbReference type="InterPro" id="IPR019910">
    <property type="entry name" value="Lucif-like_OxRdtase_MSMEG_4879"/>
</dbReference>
<feature type="domain" description="Luciferase-like" evidence="2">
    <location>
        <begin position="16"/>
        <end position="303"/>
    </location>
</feature>
<dbReference type="NCBIfam" id="TIGR03564">
    <property type="entry name" value="F420_MSMEG_4879"/>
    <property type="match status" value="1"/>
</dbReference>